<proteinExistence type="inferred from homology"/>
<dbReference type="InterPro" id="IPR032782">
    <property type="entry name" value="KhpB_N"/>
</dbReference>
<dbReference type="Gene3D" id="3.30.30.80">
    <property type="entry name" value="probable RNA-binding protein from clostridium symbiosum atcc 14940"/>
    <property type="match status" value="1"/>
</dbReference>
<comment type="similarity">
    <text evidence="6">Belongs to the KhpB RNA-binding protein family.</text>
</comment>
<dbReference type="InterPro" id="IPR038247">
    <property type="entry name" value="Jag_N_dom_sf"/>
</dbReference>
<reference evidence="10" key="1">
    <citation type="submission" date="2016-05" db="EMBL/GenBank/DDBJ databases">
        <authorList>
            <person name="Holder M.E."/>
            <person name="Ajami N.J."/>
            <person name="Petrosino J.F."/>
        </authorList>
    </citation>
    <scope>NUCLEOTIDE SEQUENCE [LARGE SCALE GENOMIC DNA]</scope>
    <source>
        <strain evidence="10">ATCC 700696</strain>
    </source>
</reference>
<dbReference type="PROSITE" id="PS51061">
    <property type="entry name" value="R3H"/>
    <property type="match status" value="1"/>
</dbReference>
<comment type="subcellular location">
    <subcellularLocation>
        <location evidence="6">Cytoplasm</location>
    </subcellularLocation>
</comment>
<dbReference type="GO" id="GO:0008360">
    <property type="term" value="P:regulation of cell shape"/>
    <property type="evidence" value="ECO:0007669"/>
    <property type="project" value="UniProtKB-KW"/>
</dbReference>
<dbReference type="CDD" id="cd02644">
    <property type="entry name" value="R3H_jag"/>
    <property type="match status" value="1"/>
</dbReference>
<protein>
    <recommendedName>
        <fullName evidence="6">RNA-binding protein KhpB</fullName>
    </recommendedName>
    <alternativeName>
        <fullName evidence="6">RNA-binding protein EloR</fullName>
    </alternativeName>
</protein>
<dbReference type="InterPro" id="IPR039247">
    <property type="entry name" value="KhpB"/>
</dbReference>
<dbReference type="SUPFAM" id="SSF82708">
    <property type="entry name" value="R3H domain"/>
    <property type="match status" value="1"/>
</dbReference>
<dbReference type="Pfam" id="PF01424">
    <property type="entry name" value="R3H"/>
    <property type="match status" value="1"/>
</dbReference>
<dbReference type="InterPro" id="IPR015946">
    <property type="entry name" value="KH_dom-like_a/b"/>
</dbReference>
<dbReference type="NCBIfam" id="NF041568">
    <property type="entry name" value="Jag_EloR"/>
    <property type="match status" value="1"/>
</dbReference>
<dbReference type="PANTHER" id="PTHR35800">
    <property type="entry name" value="PROTEIN JAG"/>
    <property type="match status" value="1"/>
</dbReference>
<dbReference type="GO" id="GO:0005737">
    <property type="term" value="C:cytoplasm"/>
    <property type="evidence" value="ECO:0007669"/>
    <property type="project" value="UniProtKB-SubCell"/>
</dbReference>
<evidence type="ECO:0000256" key="1">
    <source>
        <dbReference type="ARBA" id="ARBA00022490"/>
    </source>
</evidence>
<sequence length="299" mass="33814">MMKASEKWGVDVDTAVELALQELKLTRDEVNVEILEESSKGFLGIGSKLAKVRVTPKNDGADKAHKEKATFDDIDRILAGLPENNTVVVPDEIRKDYDKYEEEELEDARASERARQGDKKKSPRPKKNRERSKKDHGNFEATLLLDVDKLTPVQDHPVEAFLKEITKEMGIDLDFEVKEGKDIIYVNVTGADTGTIIGKRGQTLDAVQYLAGLVVNKENGGYTRVVMDAENYRAKREQTLISLANRLAGKVERSERKITLEPMNPYERKVIHSTLQNHPSVTTRSEGKDPYRRVIIEKK</sequence>
<feature type="domain" description="R3H" evidence="8">
    <location>
        <begin position="234"/>
        <end position="299"/>
    </location>
</feature>
<comment type="function">
    <text evidence="6">A probable RNA chaperone. Forms a complex with KhpA which binds to cellular RNA and controls its expression. Plays a role in peptidoglycan (PG) homeostasis and cell length regulation.</text>
</comment>
<dbReference type="PROSITE" id="PS50084">
    <property type="entry name" value="KH_TYPE_1"/>
    <property type="match status" value="1"/>
</dbReference>
<evidence type="ECO:0000256" key="3">
    <source>
        <dbReference type="ARBA" id="ARBA00022960"/>
    </source>
</evidence>
<keyword evidence="4 6" id="KW-0143">Chaperone</keyword>
<dbReference type="OrthoDB" id="9794483at2"/>
<gene>
    <name evidence="6" type="primary">khpB</name>
    <name evidence="6" type="synonym">eloR</name>
    <name evidence="9" type="ORF">AXF17_01575</name>
</gene>
<dbReference type="CDD" id="cd02414">
    <property type="entry name" value="KH-II_Jag"/>
    <property type="match status" value="1"/>
</dbReference>
<comment type="subunit">
    <text evidence="6">Forms a complex with KhpA.</text>
</comment>
<dbReference type="Pfam" id="PF14804">
    <property type="entry name" value="Jag_N"/>
    <property type="match status" value="1"/>
</dbReference>
<dbReference type="Gene3D" id="3.30.300.20">
    <property type="match status" value="1"/>
</dbReference>
<comment type="domain">
    <text evidence="6">Has an N-terminal Jag-N domain and 2 RNA-binding domains (KH and R3H).</text>
</comment>
<evidence type="ECO:0000256" key="6">
    <source>
        <dbReference type="HAMAP-Rule" id="MF_00867"/>
    </source>
</evidence>
<dbReference type="Gene3D" id="3.30.1370.50">
    <property type="entry name" value="R3H-like domain"/>
    <property type="match status" value="1"/>
</dbReference>
<accession>A0A223AQR4</accession>
<dbReference type="GO" id="GO:0009252">
    <property type="term" value="P:peptidoglycan biosynthetic process"/>
    <property type="evidence" value="ECO:0007669"/>
    <property type="project" value="UniProtKB-UniRule"/>
</dbReference>
<keyword evidence="3 6" id="KW-0133">Cell shape</keyword>
<evidence type="ECO:0000259" key="8">
    <source>
        <dbReference type="PROSITE" id="PS51061"/>
    </source>
</evidence>
<feature type="compositionally biased region" description="Basic residues" evidence="7">
    <location>
        <begin position="121"/>
        <end position="131"/>
    </location>
</feature>
<dbReference type="SMART" id="SM01245">
    <property type="entry name" value="Jag_N"/>
    <property type="match status" value="1"/>
</dbReference>
<dbReference type="EMBL" id="CP016199">
    <property type="protein sequence ID" value="ASS37285.1"/>
    <property type="molecule type" value="Genomic_DNA"/>
</dbReference>
<dbReference type="SMART" id="SM00393">
    <property type="entry name" value="R3H"/>
    <property type="match status" value="1"/>
</dbReference>
<evidence type="ECO:0000256" key="5">
    <source>
        <dbReference type="ARBA" id="ARBA00023316"/>
    </source>
</evidence>
<evidence type="ECO:0000313" key="9">
    <source>
        <dbReference type="EMBL" id="ASS37285.1"/>
    </source>
</evidence>
<dbReference type="PANTHER" id="PTHR35800:SF1">
    <property type="entry name" value="RNA-BINDING PROTEIN KHPB"/>
    <property type="match status" value="1"/>
</dbReference>
<keyword evidence="10" id="KW-1185">Reference proteome</keyword>
<dbReference type="Pfam" id="PF13083">
    <property type="entry name" value="KH_KhpA-B"/>
    <property type="match status" value="1"/>
</dbReference>
<evidence type="ECO:0000256" key="7">
    <source>
        <dbReference type="SAM" id="MobiDB-lite"/>
    </source>
</evidence>
<dbReference type="HAMAP" id="MF_00867">
    <property type="entry name" value="KhpB"/>
    <property type="match status" value="1"/>
</dbReference>
<dbReference type="Proteomes" id="UP000214689">
    <property type="component" value="Chromosome"/>
</dbReference>
<dbReference type="InterPro" id="IPR034079">
    <property type="entry name" value="R3H_KhpB"/>
</dbReference>
<evidence type="ECO:0000313" key="10">
    <source>
        <dbReference type="Proteomes" id="UP000214689"/>
    </source>
</evidence>
<name>A0A223AQR4_9FIRM</name>
<keyword evidence="1 6" id="KW-0963">Cytoplasm</keyword>
<dbReference type="InterPro" id="IPR038008">
    <property type="entry name" value="Jag_KH"/>
</dbReference>
<dbReference type="AlphaFoldDB" id="A0A223AQR4"/>
<keyword evidence="2 6" id="KW-0694">RNA-binding</keyword>
<evidence type="ECO:0000256" key="2">
    <source>
        <dbReference type="ARBA" id="ARBA00022884"/>
    </source>
</evidence>
<organism evidence="9 10">
    <name type="scientific">Mogibacterium pumilum</name>
    <dbReference type="NCBI Taxonomy" id="86332"/>
    <lineage>
        <taxon>Bacteria</taxon>
        <taxon>Bacillati</taxon>
        <taxon>Bacillota</taxon>
        <taxon>Clostridia</taxon>
        <taxon>Peptostreptococcales</taxon>
        <taxon>Anaerovoracaceae</taxon>
        <taxon>Mogibacterium</taxon>
    </lineage>
</organism>
<feature type="compositionally biased region" description="Basic and acidic residues" evidence="7">
    <location>
        <begin position="107"/>
        <end position="120"/>
    </location>
</feature>
<dbReference type="GO" id="GO:0003723">
    <property type="term" value="F:RNA binding"/>
    <property type="evidence" value="ECO:0007669"/>
    <property type="project" value="UniProtKB-UniRule"/>
</dbReference>
<dbReference type="GO" id="GO:0071555">
    <property type="term" value="P:cell wall organization"/>
    <property type="evidence" value="ECO:0007669"/>
    <property type="project" value="UniProtKB-KW"/>
</dbReference>
<comment type="caution">
    <text evidence="6">Lacks conserved residue(s) required for the propagation of feature annotation.</text>
</comment>
<dbReference type="InterPro" id="IPR001374">
    <property type="entry name" value="R3H_dom"/>
</dbReference>
<dbReference type="InterPro" id="IPR036867">
    <property type="entry name" value="R3H_dom_sf"/>
</dbReference>
<evidence type="ECO:0000256" key="4">
    <source>
        <dbReference type="ARBA" id="ARBA00023186"/>
    </source>
</evidence>
<dbReference type="RefSeq" id="WP_094233506.1">
    <property type="nucleotide sequence ID" value="NZ_CP016199.1"/>
</dbReference>
<keyword evidence="5 6" id="KW-0961">Cell wall biogenesis/degradation</keyword>
<feature type="region of interest" description="Disordered" evidence="7">
    <location>
        <begin position="104"/>
        <end position="135"/>
    </location>
</feature>